<dbReference type="InterPro" id="IPR011011">
    <property type="entry name" value="Znf_FYVE_PHD"/>
</dbReference>
<feature type="coiled-coil region" evidence="1">
    <location>
        <begin position="59"/>
        <end position="86"/>
    </location>
</feature>
<evidence type="ECO:0000313" key="3">
    <source>
        <dbReference type="Proteomes" id="UP001168821"/>
    </source>
</evidence>
<proteinExistence type="predicted"/>
<evidence type="ECO:0000256" key="1">
    <source>
        <dbReference type="SAM" id="Coils"/>
    </source>
</evidence>
<name>A0AA38IDY8_9CUCU</name>
<protein>
    <submittedName>
        <fullName evidence="2">Uncharacterized protein</fullName>
    </submittedName>
</protein>
<sequence length="256" mass="29515">MSSCYHCKKTGKTFNCDACKQSLCKECAELTETEIRAFELKNRRMRFYCKKCDGAITLIPQLVALVNSLQTQINELKSNIKANTSNKITSEEEIFAEINDRLHRSKNVIVYNLSEFQSDDLNTRINKDKESVSNILNSMNLPLYEFKSIRLGTAKQNSKPRPLKLIFKNANEAMEVLKDRRKAPNDIKLNYDQTILQREKYKMVRQELQTRLSNGEQNLAIRYIRGEPKIISKSNKKIAIKITRCFIGALKDAVPV</sequence>
<gene>
    <name evidence="2" type="ORF">Zmor_018282</name>
</gene>
<keyword evidence="3" id="KW-1185">Reference proteome</keyword>
<dbReference type="SUPFAM" id="SSF57903">
    <property type="entry name" value="FYVE/PHD zinc finger"/>
    <property type="match status" value="1"/>
</dbReference>
<accession>A0AA38IDY8</accession>
<reference evidence="2" key="1">
    <citation type="journal article" date="2023" name="G3 (Bethesda)">
        <title>Whole genome assemblies of Zophobas morio and Tenebrio molitor.</title>
        <authorList>
            <person name="Kaur S."/>
            <person name="Stinson S.A."/>
            <person name="diCenzo G.C."/>
        </authorList>
    </citation>
    <scope>NUCLEOTIDE SEQUENCE</scope>
    <source>
        <strain evidence="2">QUZm001</strain>
    </source>
</reference>
<dbReference type="AlphaFoldDB" id="A0AA38IDY8"/>
<organism evidence="2 3">
    <name type="scientific">Zophobas morio</name>
    <dbReference type="NCBI Taxonomy" id="2755281"/>
    <lineage>
        <taxon>Eukaryota</taxon>
        <taxon>Metazoa</taxon>
        <taxon>Ecdysozoa</taxon>
        <taxon>Arthropoda</taxon>
        <taxon>Hexapoda</taxon>
        <taxon>Insecta</taxon>
        <taxon>Pterygota</taxon>
        <taxon>Neoptera</taxon>
        <taxon>Endopterygota</taxon>
        <taxon>Coleoptera</taxon>
        <taxon>Polyphaga</taxon>
        <taxon>Cucujiformia</taxon>
        <taxon>Tenebrionidae</taxon>
        <taxon>Zophobas</taxon>
    </lineage>
</organism>
<dbReference type="Proteomes" id="UP001168821">
    <property type="component" value="Unassembled WGS sequence"/>
</dbReference>
<dbReference type="EMBL" id="JALNTZ010000005">
    <property type="protein sequence ID" value="KAJ3652304.1"/>
    <property type="molecule type" value="Genomic_DNA"/>
</dbReference>
<keyword evidence="1" id="KW-0175">Coiled coil</keyword>
<comment type="caution">
    <text evidence="2">The sequence shown here is derived from an EMBL/GenBank/DDBJ whole genome shotgun (WGS) entry which is preliminary data.</text>
</comment>
<evidence type="ECO:0000313" key="2">
    <source>
        <dbReference type="EMBL" id="KAJ3652304.1"/>
    </source>
</evidence>